<dbReference type="EMBL" id="BGZK01005423">
    <property type="protein sequence ID" value="GBP13990.1"/>
    <property type="molecule type" value="Genomic_DNA"/>
</dbReference>
<protein>
    <submittedName>
        <fullName evidence="1">Uncharacterized protein</fullName>
    </submittedName>
</protein>
<evidence type="ECO:0000313" key="2">
    <source>
        <dbReference type="Proteomes" id="UP000299102"/>
    </source>
</evidence>
<gene>
    <name evidence="1" type="ORF">EVAR_73077_1</name>
</gene>
<proteinExistence type="predicted"/>
<dbReference type="AlphaFoldDB" id="A0A4C1TK65"/>
<name>A0A4C1TK65_EUMVA</name>
<dbReference type="Proteomes" id="UP000299102">
    <property type="component" value="Unassembled WGS sequence"/>
</dbReference>
<keyword evidence="2" id="KW-1185">Reference proteome</keyword>
<reference evidence="1 2" key="1">
    <citation type="journal article" date="2019" name="Commun. Biol.">
        <title>The bagworm genome reveals a unique fibroin gene that provides high tensile strength.</title>
        <authorList>
            <person name="Kono N."/>
            <person name="Nakamura H."/>
            <person name="Ohtoshi R."/>
            <person name="Tomita M."/>
            <person name="Numata K."/>
            <person name="Arakawa K."/>
        </authorList>
    </citation>
    <scope>NUCLEOTIDE SEQUENCE [LARGE SCALE GENOMIC DNA]</scope>
</reference>
<sequence>MPIAKYVKKSIEVNQLTSTKGKPVLRESFSHIITEFDRNTAAEAAAVQKHVQLEGMNASPASVPKRQK</sequence>
<accession>A0A4C1TK65</accession>
<evidence type="ECO:0000313" key="1">
    <source>
        <dbReference type="EMBL" id="GBP13990.1"/>
    </source>
</evidence>
<comment type="caution">
    <text evidence="1">The sequence shown here is derived from an EMBL/GenBank/DDBJ whole genome shotgun (WGS) entry which is preliminary data.</text>
</comment>
<organism evidence="1 2">
    <name type="scientific">Eumeta variegata</name>
    <name type="common">Bagworm moth</name>
    <name type="synonym">Eumeta japonica</name>
    <dbReference type="NCBI Taxonomy" id="151549"/>
    <lineage>
        <taxon>Eukaryota</taxon>
        <taxon>Metazoa</taxon>
        <taxon>Ecdysozoa</taxon>
        <taxon>Arthropoda</taxon>
        <taxon>Hexapoda</taxon>
        <taxon>Insecta</taxon>
        <taxon>Pterygota</taxon>
        <taxon>Neoptera</taxon>
        <taxon>Endopterygota</taxon>
        <taxon>Lepidoptera</taxon>
        <taxon>Glossata</taxon>
        <taxon>Ditrysia</taxon>
        <taxon>Tineoidea</taxon>
        <taxon>Psychidae</taxon>
        <taxon>Oiketicinae</taxon>
        <taxon>Eumeta</taxon>
    </lineage>
</organism>